<protein>
    <recommendedName>
        <fullName evidence="4">DUF1735 domain-containing protein</fullName>
    </recommendedName>
</protein>
<feature type="chain" id="PRO_5024354337" description="DUF1735 domain-containing protein" evidence="1">
    <location>
        <begin position="25"/>
        <end position="270"/>
    </location>
</feature>
<evidence type="ECO:0000313" key="2">
    <source>
        <dbReference type="EMBL" id="TYP99548.1"/>
    </source>
</evidence>
<evidence type="ECO:0000256" key="1">
    <source>
        <dbReference type="SAM" id="SignalP"/>
    </source>
</evidence>
<reference evidence="2 3" key="1">
    <citation type="submission" date="2019-07" db="EMBL/GenBank/DDBJ databases">
        <title>Genomic Encyclopedia of Type Strains, Phase IV (KMG-IV): sequencing the most valuable type-strain genomes for metagenomic binning, comparative biology and taxonomic classification.</title>
        <authorList>
            <person name="Goeker M."/>
        </authorList>
    </citation>
    <scope>NUCLEOTIDE SEQUENCE [LARGE SCALE GENOMIC DNA]</scope>
    <source>
        <strain evidence="2 3">DSM 18961</strain>
    </source>
</reference>
<keyword evidence="3" id="KW-1185">Reference proteome</keyword>
<name>A0A5S5DW96_9FLAO</name>
<organism evidence="2 3">
    <name type="scientific">Tenacibaculum adriaticum</name>
    <dbReference type="NCBI Taxonomy" id="413713"/>
    <lineage>
        <taxon>Bacteria</taxon>
        <taxon>Pseudomonadati</taxon>
        <taxon>Bacteroidota</taxon>
        <taxon>Flavobacteriia</taxon>
        <taxon>Flavobacteriales</taxon>
        <taxon>Flavobacteriaceae</taxon>
        <taxon>Tenacibaculum</taxon>
    </lineage>
</organism>
<dbReference type="AlphaFoldDB" id="A0A5S5DW96"/>
<evidence type="ECO:0008006" key="4">
    <source>
        <dbReference type="Google" id="ProtNLM"/>
    </source>
</evidence>
<sequence length="270" mass="28747">MKKTLKKIHIFSFILIGALLNSCAVDDDPAIRPSGTIVTASLDKTGEIFVFPSPPENEATVNVVLSSPVETTSQFIYTLNGVEKSVVLNSGDTVAPITIPNVVGNVSNITLTKAVSLYNTSLVLGAQTSVKLVSVPAASANAINIVLSLDSPTDVFFSFAAFNSDGGWEADLYGGLSTSFSIPINANIQNSIDISPDFYYAIDIYSAPLTDPGYTIYVVKPDTSIEIFSGSNLDLNGSTDQDVILVDVSDDPDVPGNKLFNFTQNLNYEN</sequence>
<keyword evidence="1" id="KW-0732">Signal</keyword>
<proteinExistence type="predicted"/>
<comment type="caution">
    <text evidence="2">The sequence shown here is derived from an EMBL/GenBank/DDBJ whole genome shotgun (WGS) entry which is preliminary data.</text>
</comment>
<feature type="signal peptide" evidence="1">
    <location>
        <begin position="1"/>
        <end position="24"/>
    </location>
</feature>
<dbReference type="OrthoDB" id="9858828at2"/>
<dbReference type="Proteomes" id="UP000323136">
    <property type="component" value="Unassembled WGS sequence"/>
</dbReference>
<accession>A0A5S5DW96</accession>
<dbReference type="RefSeq" id="WP_148868265.1">
    <property type="nucleotide sequence ID" value="NZ_VNIA01000001.1"/>
</dbReference>
<dbReference type="EMBL" id="VNIA01000001">
    <property type="protein sequence ID" value="TYP99548.1"/>
    <property type="molecule type" value="Genomic_DNA"/>
</dbReference>
<gene>
    <name evidence="2" type="ORF">C7447_101148</name>
</gene>
<evidence type="ECO:0000313" key="3">
    <source>
        <dbReference type="Proteomes" id="UP000323136"/>
    </source>
</evidence>